<evidence type="ECO:0000256" key="2">
    <source>
        <dbReference type="ARBA" id="ARBA00022729"/>
    </source>
</evidence>
<feature type="domain" description="Peptidase S33 tripeptidyl aminopeptidase-like C-terminal" evidence="5">
    <location>
        <begin position="416"/>
        <end position="506"/>
    </location>
</feature>
<evidence type="ECO:0000256" key="3">
    <source>
        <dbReference type="ARBA" id="ARBA00022801"/>
    </source>
</evidence>
<feature type="domain" description="AB hydrolase-1" evidence="4">
    <location>
        <begin position="97"/>
        <end position="318"/>
    </location>
</feature>
<name>W5THJ1_9NOCA</name>
<dbReference type="Proteomes" id="UP000019150">
    <property type="component" value="Chromosome"/>
</dbReference>
<dbReference type="GO" id="GO:0016787">
    <property type="term" value="F:hydrolase activity"/>
    <property type="evidence" value="ECO:0007669"/>
    <property type="project" value="UniProtKB-KW"/>
</dbReference>
<dbReference type="Gene3D" id="3.40.50.1820">
    <property type="entry name" value="alpha/beta hydrolase"/>
    <property type="match status" value="1"/>
</dbReference>
<dbReference type="KEGG" id="nno:NONO_c40360"/>
<keyword evidence="7" id="KW-1185">Reference proteome</keyword>
<keyword evidence="2" id="KW-0732">Signal</keyword>
<reference evidence="6 7" key="1">
    <citation type="journal article" date="2014" name="Appl. Environ. Microbiol.">
        <title>Insights into the Microbial Degradation of Rubber and Gutta-Percha by Analysis of the Complete Genome of Nocardia nova SH22a.</title>
        <authorList>
            <person name="Luo Q."/>
            <person name="Hiessl S."/>
            <person name="Poehlein A."/>
            <person name="Daniel R."/>
            <person name="Steinbuchel A."/>
        </authorList>
    </citation>
    <scope>NUCLEOTIDE SEQUENCE [LARGE SCALE GENOMIC DNA]</scope>
    <source>
        <strain evidence="6">SH22a</strain>
    </source>
</reference>
<dbReference type="OrthoDB" id="4447445at2"/>
<protein>
    <submittedName>
        <fullName evidence="6">Alpha/beta hydrolase family protein</fullName>
    </submittedName>
</protein>
<dbReference type="Pfam" id="PF08386">
    <property type="entry name" value="Abhydrolase_4"/>
    <property type="match status" value="1"/>
</dbReference>
<dbReference type="SUPFAM" id="SSF53474">
    <property type="entry name" value="alpha/beta-Hydrolases"/>
    <property type="match status" value="1"/>
</dbReference>
<dbReference type="PANTHER" id="PTHR43248:SF29">
    <property type="entry name" value="TRIPEPTIDYL AMINOPEPTIDASE"/>
    <property type="match status" value="1"/>
</dbReference>
<dbReference type="EMBL" id="CP006850">
    <property type="protein sequence ID" value="AHH18820.1"/>
    <property type="molecule type" value="Genomic_DNA"/>
</dbReference>
<dbReference type="InterPro" id="IPR029058">
    <property type="entry name" value="AB_hydrolase_fold"/>
</dbReference>
<dbReference type="eggNOG" id="COG0596">
    <property type="taxonomic scope" value="Bacteria"/>
</dbReference>
<dbReference type="PROSITE" id="PS51257">
    <property type="entry name" value="PROKAR_LIPOPROTEIN"/>
    <property type="match status" value="1"/>
</dbReference>
<dbReference type="Pfam" id="PF00561">
    <property type="entry name" value="Abhydrolase_1"/>
    <property type="match status" value="1"/>
</dbReference>
<evidence type="ECO:0000259" key="5">
    <source>
        <dbReference type="Pfam" id="PF08386"/>
    </source>
</evidence>
<dbReference type="InterPro" id="IPR013595">
    <property type="entry name" value="Pept_S33_TAP-like_C"/>
</dbReference>
<sequence length="508" mass="53627">MKAFTTAATVFVLVLTLASCGRSSDQPRWQHFYDQKPAFGTCDGYATTATDEQAFADNPAFRCARLDVPLDYGDPGGRTMKIALLKVPARGTRIGSLLLNPGGPGGPGMGMAAMAAKTWARDPITEHFDLIGFDPRGVGASTPAVHCYTDAENDDGTATYPAASAVGRWTATDTRALVDRCAGRSGGREVLAHVGTRDAARDMDILRAALGDEKLSYLGQSYGTRLGAVYAQMFPQRVRAMVLDGAIDPGAGTAERRVSQFAAFQRAFDTMAADCATRPVCPLGTDPGKATESFQRIVRPLLDRPLPAASGRQLGYADAVGAVIAGLYESTAWPAIIKGLTEIGTGRGDTLLRLGDAFGGRGPDGHWPNFADADYAINCMDEQRSTPAQETDLRRRIYQEAPFTDPGRGPDGARDGCEFWPAAPTLGYPYATGIQGLPKTLTISVTGDPATPYQGGLNLARALGGTVLTVDGEQHTIALAGTSPCVNTAVADYLVDLKIPPADARCTV</sequence>
<evidence type="ECO:0000313" key="6">
    <source>
        <dbReference type="EMBL" id="AHH18820.1"/>
    </source>
</evidence>
<dbReference type="PATRIC" id="fig|1415166.3.peg.4140"/>
<comment type="similarity">
    <text evidence="1">Belongs to the peptidase S33 family.</text>
</comment>
<dbReference type="InterPro" id="IPR000073">
    <property type="entry name" value="AB_hydrolase_1"/>
</dbReference>
<organism evidence="6 7">
    <name type="scientific">Nocardia nova SH22a</name>
    <dbReference type="NCBI Taxonomy" id="1415166"/>
    <lineage>
        <taxon>Bacteria</taxon>
        <taxon>Bacillati</taxon>
        <taxon>Actinomycetota</taxon>
        <taxon>Actinomycetes</taxon>
        <taxon>Mycobacteriales</taxon>
        <taxon>Nocardiaceae</taxon>
        <taxon>Nocardia</taxon>
    </lineage>
</organism>
<dbReference type="InterPro" id="IPR051601">
    <property type="entry name" value="Serine_prot/Carboxylest_S33"/>
</dbReference>
<keyword evidence="3 6" id="KW-0378">Hydrolase</keyword>
<evidence type="ECO:0000313" key="7">
    <source>
        <dbReference type="Proteomes" id="UP000019150"/>
    </source>
</evidence>
<evidence type="ECO:0000256" key="1">
    <source>
        <dbReference type="ARBA" id="ARBA00010088"/>
    </source>
</evidence>
<dbReference type="RefSeq" id="WP_025350240.1">
    <property type="nucleotide sequence ID" value="NZ_CP006850.1"/>
</dbReference>
<proteinExistence type="inferred from homology"/>
<dbReference type="AlphaFoldDB" id="W5THJ1"/>
<accession>W5THJ1</accession>
<dbReference type="PANTHER" id="PTHR43248">
    <property type="entry name" value="2-SUCCINYL-6-HYDROXY-2,4-CYCLOHEXADIENE-1-CARBOXYLATE SYNTHASE"/>
    <property type="match status" value="1"/>
</dbReference>
<dbReference type="STRING" id="1415166.NONO_c40360"/>
<evidence type="ECO:0000259" key="4">
    <source>
        <dbReference type="Pfam" id="PF00561"/>
    </source>
</evidence>
<dbReference type="HOGENOM" id="CLU_013364_3_1_11"/>
<gene>
    <name evidence="6" type="ORF">NONO_c40360</name>
</gene>